<dbReference type="KEGG" id="rtu:PR017_24040"/>
<protein>
    <recommendedName>
        <fullName evidence="3">IS5/IS1182 family transposase</fullName>
    </recommendedName>
</protein>
<sequence>MKEKHLIPAHSKELDEVELLNNEYDACVRQRSSLTLWLTSEAIHGWAAPRRKTKAGQPRYS</sequence>
<reference evidence="1 2" key="1">
    <citation type="journal article" date="2018" name="Sci. Rep.">
        <title>Rhizobium tumorigenes sp. nov., a novel plant tumorigenic bacterium isolated from cane gall tumors on thornless blackberry.</title>
        <authorList>
            <person name="Kuzmanovi N."/>
            <person name="Smalla K."/>
            <person name="Gronow S."/>
            <person name="PuBawska J."/>
        </authorList>
    </citation>
    <scope>NUCLEOTIDE SEQUENCE [LARGE SCALE GENOMIC DNA]</scope>
    <source>
        <strain evidence="1 2">1078</strain>
    </source>
</reference>
<accession>A0AAF1KT32</accession>
<keyword evidence="1" id="KW-0614">Plasmid</keyword>
<name>A0AAF1KT32_9HYPH</name>
<proteinExistence type="predicted"/>
<gene>
    <name evidence="1" type="ORF">PR017_24040</name>
</gene>
<evidence type="ECO:0000313" key="1">
    <source>
        <dbReference type="EMBL" id="WFR98772.1"/>
    </source>
</evidence>
<dbReference type="AlphaFoldDB" id="A0AAF1KT32"/>
<dbReference type="Proteomes" id="UP000249499">
    <property type="component" value="Plasmid unnamed1"/>
</dbReference>
<evidence type="ECO:0000313" key="2">
    <source>
        <dbReference type="Proteomes" id="UP000249499"/>
    </source>
</evidence>
<dbReference type="EMBL" id="CP117258">
    <property type="protein sequence ID" value="WFR98772.1"/>
    <property type="molecule type" value="Genomic_DNA"/>
</dbReference>
<evidence type="ECO:0008006" key="3">
    <source>
        <dbReference type="Google" id="ProtNLM"/>
    </source>
</evidence>
<keyword evidence="2" id="KW-1185">Reference proteome</keyword>
<organism evidence="1 2">
    <name type="scientific">Rhizobium tumorigenes</name>
    <dbReference type="NCBI Taxonomy" id="2041385"/>
    <lineage>
        <taxon>Bacteria</taxon>
        <taxon>Pseudomonadati</taxon>
        <taxon>Pseudomonadota</taxon>
        <taxon>Alphaproteobacteria</taxon>
        <taxon>Hyphomicrobiales</taxon>
        <taxon>Rhizobiaceae</taxon>
        <taxon>Rhizobium/Agrobacterium group</taxon>
        <taxon>Rhizobium</taxon>
    </lineage>
</organism>
<geneLocation type="plasmid" evidence="1 2">
    <name>unnamed1</name>
</geneLocation>
<reference evidence="2" key="2">
    <citation type="journal article" date="2023" name="MicrobiologyOpen">
        <title>Genomics of the tumorigenes clade of the family Rhizobiaceae and description of Rhizobium rhododendri sp. nov.</title>
        <authorList>
            <person name="Kuzmanovic N."/>
            <person name="diCenzo G.C."/>
            <person name="Bunk B."/>
            <person name="Sproeer C."/>
            <person name="Fruehling A."/>
            <person name="Neumann-Schaal M."/>
            <person name="Overmann J."/>
            <person name="Smalla K."/>
        </authorList>
    </citation>
    <scope>NUCLEOTIDE SEQUENCE [LARGE SCALE GENOMIC DNA]</scope>
    <source>
        <strain evidence="2">1078</strain>
        <plasmid evidence="2">unnamed1</plasmid>
    </source>
</reference>